<keyword evidence="2" id="KW-1185">Reference proteome</keyword>
<name>A0A4R2KDV9_9PSEU</name>
<gene>
    <name evidence="1" type="ORF">EV192_101487</name>
</gene>
<organism evidence="1 2">
    <name type="scientific">Actinocrispum wychmicini</name>
    <dbReference type="NCBI Taxonomy" id="1213861"/>
    <lineage>
        <taxon>Bacteria</taxon>
        <taxon>Bacillati</taxon>
        <taxon>Actinomycetota</taxon>
        <taxon>Actinomycetes</taxon>
        <taxon>Pseudonocardiales</taxon>
        <taxon>Pseudonocardiaceae</taxon>
        <taxon>Actinocrispum</taxon>
    </lineage>
</organism>
<comment type="caution">
    <text evidence="1">The sequence shown here is derived from an EMBL/GenBank/DDBJ whole genome shotgun (WGS) entry which is preliminary data.</text>
</comment>
<dbReference type="OrthoDB" id="3684733at2"/>
<dbReference type="AlphaFoldDB" id="A0A4R2KDV9"/>
<dbReference type="Proteomes" id="UP000295680">
    <property type="component" value="Unassembled WGS sequence"/>
</dbReference>
<dbReference type="RefSeq" id="WP_132110617.1">
    <property type="nucleotide sequence ID" value="NZ_SLWS01000001.1"/>
</dbReference>
<dbReference type="SUPFAM" id="SSF55073">
    <property type="entry name" value="Nucleotide cyclase"/>
    <property type="match status" value="1"/>
</dbReference>
<dbReference type="InterPro" id="IPR029787">
    <property type="entry name" value="Nucleotide_cyclase"/>
</dbReference>
<evidence type="ECO:0000313" key="2">
    <source>
        <dbReference type="Proteomes" id="UP000295680"/>
    </source>
</evidence>
<reference evidence="1 2" key="1">
    <citation type="submission" date="2019-03" db="EMBL/GenBank/DDBJ databases">
        <title>Genomic Encyclopedia of Type Strains, Phase IV (KMG-IV): sequencing the most valuable type-strain genomes for metagenomic binning, comparative biology and taxonomic classification.</title>
        <authorList>
            <person name="Goeker M."/>
        </authorList>
    </citation>
    <scope>NUCLEOTIDE SEQUENCE [LARGE SCALE GENOMIC DNA]</scope>
    <source>
        <strain evidence="1 2">DSM 45934</strain>
    </source>
</reference>
<protein>
    <submittedName>
        <fullName evidence="1">Uncharacterized protein</fullName>
    </submittedName>
</protein>
<evidence type="ECO:0000313" key="1">
    <source>
        <dbReference type="EMBL" id="TCO64705.1"/>
    </source>
</evidence>
<accession>A0A4R2KDV9</accession>
<sequence length="123" mass="13432">MNAVLHGKGLLDPRTGLPGRELLIDRLGHALVRAQTHGTLVTLVLVRGNATMARHLRDAMRADHTVARPDDDTIAVVAEHPYGSGAAIAQRVARIARTDTGWHTSDGGHKVHEMLLRAEDRMR</sequence>
<proteinExistence type="predicted"/>
<dbReference type="EMBL" id="SLWS01000001">
    <property type="protein sequence ID" value="TCO64705.1"/>
    <property type="molecule type" value="Genomic_DNA"/>
</dbReference>